<evidence type="ECO:0000313" key="2">
    <source>
        <dbReference type="Proteomes" id="UP000254103"/>
    </source>
</evidence>
<reference evidence="1 2" key="1">
    <citation type="submission" date="2018-06" db="EMBL/GenBank/DDBJ databases">
        <authorList>
            <consortium name="Pathogen Informatics"/>
            <person name="Doyle S."/>
        </authorList>
    </citation>
    <scope>NUCLEOTIDE SEQUENCE [LARGE SCALE GENOMIC DNA]</scope>
    <source>
        <strain evidence="1 2">NCTC5052</strain>
    </source>
</reference>
<name>A0A377Y799_KLEPN</name>
<dbReference type="InterPro" id="IPR010260">
    <property type="entry name" value="AlpA"/>
</dbReference>
<dbReference type="SUPFAM" id="SSF46955">
    <property type="entry name" value="Putative DNA-binding domain"/>
    <property type="match status" value="1"/>
</dbReference>
<proteinExistence type="predicted"/>
<evidence type="ECO:0000313" key="1">
    <source>
        <dbReference type="EMBL" id="STT96544.1"/>
    </source>
</evidence>
<dbReference type="Gene3D" id="1.10.10.10">
    <property type="entry name" value="Winged helix-like DNA-binding domain superfamily/Winged helix DNA-binding domain"/>
    <property type="match status" value="1"/>
</dbReference>
<dbReference type="Pfam" id="PF05930">
    <property type="entry name" value="Phage_AlpA"/>
    <property type="match status" value="1"/>
</dbReference>
<dbReference type="InterPro" id="IPR036388">
    <property type="entry name" value="WH-like_DNA-bd_sf"/>
</dbReference>
<protein>
    <submittedName>
        <fullName evidence="1">Regulatory protein</fullName>
    </submittedName>
</protein>
<organism evidence="1 2">
    <name type="scientific">Klebsiella pneumoniae</name>
    <dbReference type="NCBI Taxonomy" id="573"/>
    <lineage>
        <taxon>Bacteria</taxon>
        <taxon>Pseudomonadati</taxon>
        <taxon>Pseudomonadota</taxon>
        <taxon>Gammaproteobacteria</taxon>
        <taxon>Enterobacterales</taxon>
        <taxon>Enterobacteriaceae</taxon>
        <taxon>Klebsiella/Raoultella group</taxon>
        <taxon>Klebsiella</taxon>
        <taxon>Klebsiella pneumoniae complex</taxon>
    </lineage>
</organism>
<dbReference type="EMBL" id="UGLJ01000002">
    <property type="protein sequence ID" value="STT96544.1"/>
    <property type="molecule type" value="Genomic_DNA"/>
</dbReference>
<accession>A0A377Y799</accession>
<gene>
    <name evidence="1" type="ORF">NCTC5052_05096</name>
</gene>
<dbReference type="InterPro" id="IPR009061">
    <property type="entry name" value="DNA-bd_dom_put_sf"/>
</dbReference>
<dbReference type="AlphaFoldDB" id="A0A377Y799"/>
<sequence length="70" mass="7990">MKSQKFTFPTSGNARARHVAHYLGVHISTVWRYAQRSDFPKPHRLTDGVTVFDAAAVRQWNEQRIGGQHA</sequence>
<dbReference type="Proteomes" id="UP000254103">
    <property type="component" value="Unassembled WGS sequence"/>
</dbReference>